<dbReference type="AlphaFoldDB" id="E9G9S3"/>
<evidence type="ECO:0000256" key="1">
    <source>
        <dbReference type="SAM" id="MobiDB-lite"/>
    </source>
</evidence>
<dbReference type="HOGENOM" id="CLU_963971_0_0_1"/>
<organism evidence="2 3">
    <name type="scientific">Daphnia pulex</name>
    <name type="common">Water flea</name>
    <dbReference type="NCBI Taxonomy" id="6669"/>
    <lineage>
        <taxon>Eukaryota</taxon>
        <taxon>Metazoa</taxon>
        <taxon>Ecdysozoa</taxon>
        <taxon>Arthropoda</taxon>
        <taxon>Crustacea</taxon>
        <taxon>Branchiopoda</taxon>
        <taxon>Diplostraca</taxon>
        <taxon>Cladocera</taxon>
        <taxon>Anomopoda</taxon>
        <taxon>Daphniidae</taxon>
        <taxon>Daphnia</taxon>
    </lineage>
</organism>
<sequence length="289" mass="32408">MGVCRSVGAAELCCSGLFSHWIEPIVSWDFGWGYPATTFVIVAGTQVTLTFLKKTPVIANNKPLSSSPVSKNNDDVEICSDSDDEDLNEELALISDSGALENDPLGDEERPRSSFGLPKPQLKKTGFPETVMQPKSVQNNKDYHKGRTTITQVPDETKFLPEVSTDPVYSDWLAYCSTYAKRVASITDVGKRDDIRYKIEGILYQHLKSFNANKTTFTPVCYGMQSASHIRLFTRFPKFSQVDSLRFVYFGVLILTSAQQLASKRKAKMKDQKLAAELDEFRFEEDAKI</sequence>
<gene>
    <name evidence="2" type="ORF">DAPPUDRAFT_315444</name>
</gene>
<proteinExistence type="predicted"/>
<feature type="compositionally biased region" description="Polar residues" evidence="1">
    <location>
        <begin position="62"/>
        <end position="71"/>
    </location>
</feature>
<dbReference type="InParanoid" id="E9G9S3"/>
<feature type="region of interest" description="Disordered" evidence="1">
    <location>
        <begin position="62"/>
        <end position="82"/>
    </location>
</feature>
<accession>E9G9S3</accession>
<reference evidence="2 3" key="1">
    <citation type="journal article" date="2011" name="Science">
        <title>The ecoresponsive genome of Daphnia pulex.</title>
        <authorList>
            <person name="Colbourne J.K."/>
            <person name="Pfrender M.E."/>
            <person name="Gilbert D."/>
            <person name="Thomas W.K."/>
            <person name="Tucker A."/>
            <person name="Oakley T.H."/>
            <person name="Tokishita S."/>
            <person name="Aerts A."/>
            <person name="Arnold G.J."/>
            <person name="Basu M.K."/>
            <person name="Bauer D.J."/>
            <person name="Caceres C.E."/>
            <person name="Carmel L."/>
            <person name="Casola C."/>
            <person name="Choi J.H."/>
            <person name="Detter J.C."/>
            <person name="Dong Q."/>
            <person name="Dusheyko S."/>
            <person name="Eads B.D."/>
            <person name="Frohlich T."/>
            <person name="Geiler-Samerotte K.A."/>
            <person name="Gerlach D."/>
            <person name="Hatcher P."/>
            <person name="Jogdeo S."/>
            <person name="Krijgsveld J."/>
            <person name="Kriventseva E.V."/>
            <person name="Kultz D."/>
            <person name="Laforsch C."/>
            <person name="Lindquist E."/>
            <person name="Lopez J."/>
            <person name="Manak J.R."/>
            <person name="Muller J."/>
            <person name="Pangilinan J."/>
            <person name="Patwardhan R.P."/>
            <person name="Pitluck S."/>
            <person name="Pritham E.J."/>
            <person name="Rechtsteiner A."/>
            <person name="Rho M."/>
            <person name="Rogozin I.B."/>
            <person name="Sakarya O."/>
            <person name="Salamov A."/>
            <person name="Schaack S."/>
            <person name="Shapiro H."/>
            <person name="Shiga Y."/>
            <person name="Skalitzky C."/>
            <person name="Smith Z."/>
            <person name="Souvorov A."/>
            <person name="Sung W."/>
            <person name="Tang Z."/>
            <person name="Tsuchiya D."/>
            <person name="Tu H."/>
            <person name="Vos H."/>
            <person name="Wang M."/>
            <person name="Wolf Y.I."/>
            <person name="Yamagata H."/>
            <person name="Yamada T."/>
            <person name="Ye Y."/>
            <person name="Shaw J.R."/>
            <person name="Andrews J."/>
            <person name="Crease T.J."/>
            <person name="Tang H."/>
            <person name="Lucas S.M."/>
            <person name="Robertson H.M."/>
            <person name="Bork P."/>
            <person name="Koonin E.V."/>
            <person name="Zdobnov E.M."/>
            <person name="Grigoriev I.V."/>
            <person name="Lynch M."/>
            <person name="Boore J.L."/>
        </authorList>
    </citation>
    <scope>NUCLEOTIDE SEQUENCE [LARGE SCALE GENOMIC DNA]</scope>
</reference>
<keyword evidence="3" id="KW-1185">Reference proteome</keyword>
<dbReference type="Proteomes" id="UP000000305">
    <property type="component" value="Unassembled WGS sequence"/>
</dbReference>
<name>E9G9S3_DAPPU</name>
<protein>
    <submittedName>
        <fullName evidence="2">Uncharacterized protein</fullName>
    </submittedName>
</protein>
<feature type="region of interest" description="Disordered" evidence="1">
    <location>
        <begin position="98"/>
        <end position="126"/>
    </location>
</feature>
<evidence type="ECO:0000313" key="3">
    <source>
        <dbReference type="Proteomes" id="UP000000305"/>
    </source>
</evidence>
<dbReference type="KEGG" id="dpx:DAPPUDRAFT_315444"/>
<dbReference type="EMBL" id="GL732536">
    <property type="protein sequence ID" value="EFX83836.1"/>
    <property type="molecule type" value="Genomic_DNA"/>
</dbReference>
<evidence type="ECO:0000313" key="2">
    <source>
        <dbReference type="EMBL" id="EFX83836.1"/>
    </source>
</evidence>